<evidence type="ECO:0000313" key="6">
    <source>
        <dbReference type="Proteomes" id="UP000626109"/>
    </source>
</evidence>
<evidence type="ECO:0000256" key="2">
    <source>
        <dbReference type="SAM" id="MobiDB-lite"/>
    </source>
</evidence>
<dbReference type="SUPFAM" id="SSF56399">
    <property type="entry name" value="ADP-ribosylation"/>
    <property type="match status" value="1"/>
</dbReference>
<keyword evidence="1" id="KW-0328">Glycosyltransferase</keyword>
<feature type="region of interest" description="Disordered" evidence="2">
    <location>
        <begin position="156"/>
        <end position="225"/>
    </location>
</feature>
<evidence type="ECO:0000259" key="4">
    <source>
        <dbReference type="PROSITE" id="PS51059"/>
    </source>
</evidence>
<sequence>MPWVESEDLENAVEAQEPEARGAQAIALWHYQLYDGDWQTFPQSVSQVIQGSYQARGWMKVFQVFEGPLLHKVDLETLQRSSAPDALADQVPPVSAVRRQQLFRLPDVHKLRLAHATVLSQLQTVRGETEALKVGQKVDRSVGRKVEARVLQLRCDRATGSGERPATSRSEGQPSTHRSSEWPPTGRSEWPATASRIGSKSSFGMPKASLTARSDSSWKTASSGGSAVVYSASRRTVGSMGEWIFAMHPSTTPDRPYDRQMLDPADLRRQWLEDYVKNSLMPHRIECDSSEVCEAAEIQIVRISEVINETANAGYQAVLRDMQQGLRCDCRRVQELSRAIPVCSDYEGPKMNEVLLFHGCSWSQLFGVLREGFDSRLGGNQDASFGIGSYFTAVASKADGYSQRWGDWEERPACDISPDLRCLLVARVALGEISEQLDADTTLRRPPMGRGDRRCDSVLGVPRDRGGCVDYDEFVVYRPGQATPQFIIDYQHLPSCFCRCCIRERDRMGGMVEP</sequence>
<dbReference type="PROSITE" id="PS50918">
    <property type="entry name" value="WWE"/>
    <property type="match status" value="1"/>
</dbReference>
<keyword evidence="1" id="KW-0808">Transferase</keyword>
<keyword evidence="1" id="KW-0520">NAD</keyword>
<feature type="domain" description="PARP catalytic" evidence="4">
    <location>
        <begin position="246"/>
        <end position="499"/>
    </location>
</feature>
<dbReference type="EMBL" id="CAJNNW010033494">
    <property type="protein sequence ID" value="CAE8719196.1"/>
    <property type="molecule type" value="Genomic_DNA"/>
</dbReference>
<reference evidence="5" key="1">
    <citation type="submission" date="2021-02" db="EMBL/GenBank/DDBJ databases">
        <authorList>
            <person name="Dougan E. K."/>
            <person name="Rhodes N."/>
            <person name="Thang M."/>
            <person name="Chan C."/>
        </authorList>
    </citation>
    <scope>NUCLEOTIDE SEQUENCE</scope>
</reference>
<dbReference type="EC" id="2.4.2.-" evidence="1"/>
<gene>
    <name evidence="5" type="ORF">PGLA2088_LOCUS40500</name>
</gene>
<dbReference type="InterPro" id="IPR051712">
    <property type="entry name" value="ARTD-AVP"/>
</dbReference>
<evidence type="ECO:0000256" key="1">
    <source>
        <dbReference type="RuleBase" id="RU362114"/>
    </source>
</evidence>
<feature type="compositionally biased region" description="Polar residues" evidence="2">
    <location>
        <begin position="211"/>
        <end position="220"/>
    </location>
</feature>
<dbReference type="GO" id="GO:1990404">
    <property type="term" value="F:NAD+-protein mono-ADP-ribosyltransferase activity"/>
    <property type="evidence" value="ECO:0007669"/>
    <property type="project" value="TreeGrafter"/>
</dbReference>
<dbReference type="AlphaFoldDB" id="A0A813LAH9"/>
<evidence type="ECO:0000259" key="3">
    <source>
        <dbReference type="PROSITE" id="PS50918"/>
    </source>
</evidence>
<dbReference type="PROSITE" id="PS51059">
    <property type="entry name" value="PARP_CATALYTIC"/>
    <property type="match status" value="1"/>
</dbReference>
<protein>
    <recommendedName>
        <fullName evidence="1">Poly [ADP-ribose] polymerase</fullName>
        <shortName evidence="1">PARP</shortName>
        <ecNumber evidence="1">2.4.2.-</ecNumber>
    </recommendedName>
</protein>
<dbReference type="Proteomes" id="UP000626109">
    <property type="component" value="Unassembled WGS sequence"/>
</dbReference>
<feature type="compositionally biased region" description="Polar residues" evidence="2">
    <location>
        <begin position="167"/>
        <end position="177"/>
    </location>
</feature>
<dbReference type="Pfam" id="PF00644">
    <property type="entry name" value="PARP"/>
    <property type="match status" value="1"/>
</dbReference>
<organism evidence="5 6">
    <name type="scientific">Polarella glacialis</name>
    <name type="common">Dinoflagellate</name>
    <dbReference type="NCBI Taxonomy" id="89957"/>
    <lineage>
        <taxon>Eukaryota</taxon>
        <taxon>Sar</taxon>
        <taxon>Alveolata</taxon>
        <taxon>Dinophyceae</taxon>
        <taxon>Suessiales</taxon>
        <taxon>Suessiaceae</taxon>
        <taxon>Polarella</taxon>
    </lineage>
</organism>
<accession>A0A813LAH9</accession>
<dbReference type="InterPro" id="IPR012317">
    <property type="entry name" value="Poly(ADP-ribose)pol_cat_dom"/>
</dbReference>
<name>A0A813LAH9_POLGL</name>
<dbReference type="PANTHER" id="PTHR45740:SF2">
    <property type="entry name" value="POLY [ADP-RIBOSE] POLYMERASE"/>
    <property type="match status" value="1"/>
</dbReference>
<evidence type="ECO:0000313" key="5">
    <source>
        <dbReference type="EMBL" id="CAE8719196.1"/>
    </source>
</evidence>
<feature type="domain" description="WWE" evidence="3">
    <location>
        <begin position="14"/>
        <end position="99"/>
    </location>
</feature>
<dbReference type="GO" id="GO:0005634">
    <property type="term" value="C:nucleus"/>
    <property type="evidence" value="ECO:0007669"/>
    <property type="project" value="TreeGrafter"/>
</dbReference>
<dbReference type="InterPro" id="IPR004170">
    <property type="entry name" value="WWE_dom"/>
</dbReference>
<comment type="caution">
    <text evidence="5">The sequence shown here is derived from an EMBL/GenBank/DDBJ whole genome shotgun (WGS) entry which is preliminary data.</text>
</comment>
<proteinExistence type="predicted"/>
<dbReference type="PANTHER" id="PTHR45740">
    <property type="entry name" value="POLY [ADP-RIBOSE] POLYMERASE"/>
    <property type="match status" value="1"/>
</dbReference>
<dbReference type="GO" id="GO:0003950">
    <property type="term" value="F:NAD+ poly-ADP-ribosyltransferase activity"/>
    <property type="evidence" value="ECO:0007669"/>
    <property type="project" value="UniProtKB-UniRule"/>
</dbReference>
<dbReference type="Gene3D" id="3.90.228.10">
    <property type="match status" value="1"/>
</dbReference>